<dbReference type="AlphaFoldDB" id="A0AA35G5K2"/>
<gene>
    <name evidence="7" type="ORF">caldi_06560</name>
</gene>
<dbReference type="InterPro" id="IPR002641">
    <property type="entry name" value="PNPLA_dom"/>
</dbReference>
<keyword evidence="2 4" id="KW-0442">Lipid degradation</keyword>
<sequence length="326" mass="33774">MHEAGIGLALGGGAARGLAHIGVLRELQAAGVAVTHVAGCSFGSVVGAAYVCGTLGELEDRIRTLGRAELVRYADATFSGGVLRGDALLDELRHLTRGLHFEDLAVPFAVVATDLESGAPVVLRTGSIAEAVRASVSVPGLFAPAVVGGRALVDGGLVELVPLSALRELRPPRVVAVDVSSQDDVWTRAATRARLSVGGVRSRWRRLSEAATDLVPGRVFTLLAAHARTGEQGWGLVRTVLTAFDITEARLQRGTSHFQADLVIRPDVRRFHGHQFDRAAEIIAAGRAAARQALPVITGTAAASDPVSRSGAVPVPRPAAGGGMAG</sequence>
<evidence type="ECO:0000256" key="5">
    <source>
        <dbReference type="SAM" id="MobiDB-lite"/>
    </source>
</evidence>
<keyword evidence="1 4" id="KW-0378">Hydrolase</keyword>
<feature type="active site" description="Nucleophile" evidence="4">
    <location>
        <position position="41"/>
    </location>
</feature>
<dbReference type="EMBL" id="AP025628">
    <property type="protein sequence ID" value="BDG59566.1"/>
    <property type="molecule type" value="Genomic_DNA"/>
</dbReference>
<evidence type="ECO:0000256" key="3">
    <source>
        <dbReference type="ARBA" id="ARBA00023098"/>
    </source>
</evidence>
<evidence type="ECO:0000313" key="7">
    <source>
        <dbReference type="EMBL" id="BDG59566.1"/>
    </source>
</evidence>
<feature type="domain" description="PNPLA" evidence="6">
    <location>
        <begin position="8"/>
        <end position="167"/>
    </location>
</feature>
<reference evidence="7" key="1">
    <citation type="submission" date="2022-03" db="EMBL/GenBank/DDBJ databases">
        <title>Complete genome sequence of Caldinitratiruptor microaerophilus.</title>
        <authorList>
            <person name="Mukaiyama R."/>
            <person name="Nishiyama T."/>
            <person name="Ueda K."/>
        </authorList>
    </citation>
    <scope>NUCLEOTIDE SEQUENCE</scope>
    <source>
        <strain evidence="7">JCM 16183</strain>
    </source>
</reference>
<protein>
    <submittedName>
        <fullName evidence="7">Phospholipase</fullName>
    </submittedName>
</protein>
<accession>A0AA35G5K2</accession>
<feature type="active site" description="Proton acceptor" evidence="4">
    <location>
        <position position="154"/>
    </location>
</feature>
<dbReference type="PROSITE" id="PS51635">
    <property type="entry name" value="PNPLA"/>
    <property type="match status" value="1"/>
</dbReference>
<dbReference type="InterPro" id="IPR050301">
    <property type="entry name" value="NTE"/>
</dbReference>
<evidence type="ECO:0000256" key="4">
    <source>
        <dbReference type="PROSITE-ProRule" id="PRU01161"/>
    </source>
</evidence>
<feature type="region of interest" description="Disordered" evidence="5">
    <location>
        <begin position="304"/>
        <end position="326"/>
    </location>
</feature>
<name>A0AA35G5K2_9FIRM</name>
<dbReference type="InterPro" id="IPR016035">
    <property type="entry name" value="Acyl_Trfase/lysoPLipase"/>
</dbReference>
<dbReference type="GO" id="GO:0016787">
    <property type="term" value="F:hydrolase activity"/>
    <property type="evidence" value="ECO:0007669"/>
    <property type="project" value="UniProtKB-UniRule"/>
</dbReference>
<keyword evidence="8" id="KW-1185">Reference proteome</keyword>
<organism evidence="7 8">
    <name type="scientific">Caldinitratiruptor microaerophilus</name>
    <dbReference type="NCBI Taxonomy" id="671077"/>
    <lineage>
        <taxon>Bacteria</taxon>
        <taxon>Bacillati</taxon>
        <taxon>Bacillota</taxon>
        <taxon>Clostridia</taxon>
        <taxon>Eubacteriales</taxon>
        <taxon>Symbiobacteriaceae</taxon>
        <taxon>Caldinitratiruptor</taxon>
    </lineage>
</organism>
<evidence type="ECO:0000313" key="8">
    <source>
        <dbReference type="Proteomes" id="UP001163687"/>
    </source>
</evidence>
<dbReference type="Gene3D" id="3.40.1090.10">
    <property type="entry name" value="Cytosolic phospholipase A2 catalytic domain"/>
    <property type="match status" value="2"/>
</dbReference>
<proteinExistence type="predicted"/>
<keyword evidence="3 4" id="KW-0443">Lipid metabolism</keyword>
<dbReference type="PANTHER" id="PTHR14226">
    <property type="entry name" value="NEUROPATHY TARGET ESTERASE/SWISS CHEESE D.MELANOGASTER"/>
    <property type="match status" value="1"/>
</dbReference>
<dbReference type="KEGG" id="cmic:caldi_06560"/>
<dbReference type="SUPFAM" id="SSF52151">
    <property type="entry name" value="FabD/lysophospholipase-like"/>
    <property type="match status" value="1"/>
</dbReference>
<dbReference type="GO" id="GO:0016042">
    <property type="term" value="P:lipid catabolic process"/>
    <property type="evidence" value="ECO:0007669"/>
    <property type="project" value="UniProtKB-UniRule"/>
</dbReference>
<evidence type="ECO:0000256" key="2">
    <source>
        <dbReference type="ARBA" id="ARBA00022963"/>
    </source>
</evidence>
<evidence type="ECO:0000259" key="6">
    <source>
        <dbReference type="PROSITE" id="PS51635"/>
    </source>
</evidence>
<feature type="short sequence motif" description="DGA/G" evidence="4">
    <location>
        <begin position="154"/>
        <end position="156"/>
    </location>
</feature>
<comment type="caution">
    <text evidence="4">Lacks conserved residue(s) required for the propagation of feature annotation.</text>
</comment>
<dbReference type="Proteomes" id="UP001163687">
    <property type="component" value="Chromosome"/>
</dbReference>
<evidence type="ECO:0000256" key="1">
    <source>
        <dbReference type="ARBA" id="ARBA00022801"/>
    </source>
</evidence>
<dbReference type="PANTHER" id="PTHR14226:SF76">
    <property type="entry name" value="NTE FAMILY PROTEIN RSSA"/>
    <property type="match status" value="1"/>
</dbReference>
<dbReference type="Pfam" id="PF01734">
    <property type="entry name" value="Patatin"/>
    <property type="match status" value="1"/>
</dbReference>
<dbReference type="RefSeq" id="WP_264843685.1">
    <property type="nucleotide sequence ID" value="NZ_AP025628.1"/>
</dbReference>
<feature type="short sequence motif" description="GXSXG" evidence="4">
    <location>
        <begin position="39"/>
        <end position="43"/>
    </location>
</feature>